<dbReference type="EMBL" id="JAOCBF010000014">
    <property type="protein sequence ID" value="MDH0963621.1"/>
    <property type="molecule type" value="Genomic_DNA"/>
</dbReference>
<feature type="transmembrane region" description="Helical" evidence="1">
    <location>
        <begin position="12"/>
        <end position="33"/>
    </location>
</feature>
<keyword evidence="1" id="KW-1133">Transmembrane helix</keyword>
<dbReference type="AlphaFoldDB" id="A0AAJ1KSP3"/>
<keyword evidence="1" id="KW-0812">Transmembrane</keyword>
<sequence>MTAENSITFAQYITWAITILGWGITMFIAWVVLRKNARNSWAGDLKKALTELEESSLSFWMSPNDGGESLELNKLRRKVKEITTLALEIKDYGGRSYPKEAFILLRRAVTTEKYHQDNSDSLQRNLPHTDDRIMEIFNTCADLRAMYKRE</sequence>
<accession>A0AAJ1KSP3</accession>
<keyword evidence="1" id="KW-0472">Membrane</keyword>
<dbReference type="RefSeq" id="WP_143520417.1">
    <property type="nucleotide sequence ID" value="NZ_JAOCBF010000014.1"/>
</dbReference>
<gene>
    <name evidence="2" type="ORF">N5C89_12340</name>
</gene>
<proteinExistence type="predicted"/>
<evidence type="ECO:0000313" key="2">
    <source>
        <dbReference type="EMBL" id="MDH0963621.1"/>
    </source>
</evidence>
<evidence type="ECO:0008006" key="4">
    <source>
        <dbReference type="Google" id="ProtNLM"/>
    </source>
</evidence>
<reference evidence="2" key="1">
    <citation type="submission" date="2022-09" db="EMBL/GenBank/DDBJ databases">
        <title>Intensive care unit water sources are persistently colonized with multi-drug resistant bacteria and are the site of extensive horizontal gene transfer of antibiotic resistance genes.</title>
        <authorList>
            <person name="Diorio-Toth L."/>
        </authorList>
    </citation>
    <scope>NUCLEOTIDE SEQUENCE</scope>
    <source>
        <strain evidence="2">GD03918</strain>
    </source>
</reference>
<organism evidence="2 3">
    <name type="scientific">Klebsiella michiganensis</name>
    <dbReference type="NCBI Taxonomy" id="1134687"/>
    <lineage>
        <taxon>Bacteria</taxon>
        <taxon>Pseudomonadati</taxon>
        <taxon>Pseudomonadota</taxon>
        <taxon>Gammaproteobacteria</taxon>
        <taxon>Enterobacterales</taxon>
        <taxon>Enterobacteriaceae</taxon>
        <taxon>Klebsiella/Raoultella group</taxon>
        <taxon>Klebsiella</taxon>
    </lineage>
</organism>
<name>A0AAJ1KSP3_9ENTR</name>
<evidence type="ECO:0000313" key="3">
    <source>
        <dbReference type="Proteomes" id="UP001159937"/>
    </source>
</evidence>
<dbReference type="Proteomes" id="UP001159937">
    <property type="component" value="Unassembled WGS sequence"/>
</dbReference>
<evidence type="ECO:0000256" key="1">
    <source>
        <dbReference type="SAM" id="Phobius"/>
    </source>
</evidence>
<comment type="caution">
    <text evidence="2">The sequence shown here is derived from an EMBL/GenBank/DDBJ whole genome shotgun (WGS) entry which is preliminary data.</text>
</comment>
<protein>
    <recommendedName>
        <fullName evidence="4">DUF4760 domain-containing protein</fullName>
    </recommendedName>
</protein>